<reference evidence="2" key="1">
    <citation type="submission" date="2023-03" db="EMBL/GenBank/DDBJ databases">
        <authorList>
            <person name="Steffen K."/>
            <person name="Cardenas P."/>
        </authorList>
    </citation>
    <scope>NUCLEOTIDE SEQUENCE</scope>
</reference>
<accession>A0AA35WJY4</accession>
<keyword evidence="3" id="KW-1185">Reference proteome</keyword>
<evidence type="ECO:0000313" key="2">
    <source>
        <dbReference type="EMBL" id="CAI8019886.1"/>
    </source>
</evidence>
<evidence type="ECO:0000313" key="3">
    <source>
        <dbReference type="Proteomes" id="UP001174909"/>
    </source>
</evidence>
<organism evidence="2 3">
    <name type="scientific">Geodia barretti</name>
    <name type="common">Barrett's horny sponge</name>
    <dbReference type="NCBI Taxonomy" id="519541"/>
    <lineage>
        <taxon>Eukaryota</taxon>
        <taxon>Metazoa</taxon>
        <taxon>Porifera</taxon>
        <taxon>Demospongiae</taxon>
        <taxon>Heteroscleromorpha</taxon>
        <taxon>Tetractinellida</taxon>
        <taxon>Astrophorina</taxon>
        <taxon>Geodiidae</taxon>
        <taxon>Geodia</taxon>
    </lineage>
</organism>
<protein>
    <submittedName>
        <fullName evidence="2">Uncharacterized protein</fullName>
    </submittedName>
</protein>
<feature type="signal peptide" evidence="1">
    <location>
        <begin position="1"/>
        <end position="21"/>
    </location>
</feature>
<name>A0AA35WJY4_GEOBA</name>
<keyword evidence="1" id="KW-0732">Signal</keyword>
<gene>
    <name evidence="2" type="ORF">GBAR_LOCUS11913</name>
</gene>
<proteinExistence type="predicted"/>
<feature type="chain" id="PRO_5041423008" evidence="1">
    <location>
        <begin position="22"/>
        <end position="280"/>
    </location>
</feature>
<dbReference type="Proteomes" id="UP001174909">
    <property type="component" value="Unassembled WGS sequence"/>
</dbReference>
<evidence type="ECO:0000256" key="1">
    <source>
        <dbReference type="SAM" id="SignalP"/>
    </source>
</evidence>
<sequence>MASISAFRLLATLLLLSQTSARRCPPRHKFINGSCYNRCSVVCPNVDLPCEPFLEASLSTGDLSSWIAAENAPCFQREFDQITGAKFLRTSCRCPERIYTNTSNPGSLSNCILSEITEENLEINFGRLSQVQLGVVRASGEDIDFQGDTRRNMICVVDTAEDVEFGTMTKFSYNIINTMIIGDDLQFEPGVVVGPYNVFKSISIHDEFSFVDDEPSEEVRVIRNYWNTVRMGECDIESEIQPLVIGNVCNAVTVDDTSSCLIPPLLGGFSCLNEADNNED</sequence>
<dbReference type="EMBL" id="CASHTH010001783">
    <property type="protein sequence ID" value="CAI8019886.1"/>
    <property type="molecule type" value="Genomic_DNA"/>
</dbReference>
<comment type="caution">
    <text evidence="2">The sequence shown here is derived from an EMBL/GenBank/DDBJ whole genome shotgun (WGS) entry which is preliminary data.</text>
</comment>
<dbReference type="AlphaFoldDB" id="A0AA35WJY4"/>